<dbReference type="KEGG" id="mei:Msip34_2755"/>
<dbReference type="Proteomes" id="UP000002743">
    <property type="component" value="Chromosome"/>
</dbReference>
<dbReference type="HOGENOM" id="CLU_2917342_0_0_4"/>
<name>C6XBM2_METGS</name>
<reference evidence="2" key="1">
    <citation type="submission" date="2009-07" db="EMBL/GenBank/DDBJ databases">
        <title>Complete sequence of chromosome of Methylovorus sp. SIP3-4.</title>
        <authorList>
            <person name="Lucas S."/>
            <person name="Copeland A."/>
            <person name="Lapidus A."/>
            <person name="Glavina del Rio T."/>
            <person name="Tice H."/>
            <person name="Bruce D."/>
            <person name="Goodwin L."/>
            <person name="Pitluck S."/>
            <person name="Clum A."/>
            <person name="Larimer F."/>
            <person name="Land M."/>
            <person name="Hauser L."/>
            <person name="Kyrpides N."/>
            <person name="Mikhailova N."/>
            <person name="Kayluzhnaya M."/>
            <person name="Chistoserdova L."/>
        </authorList>
    </citation>
    <scope>NUCLEOTIDE SEQUENCE [LARGE SCALE GENOMIC DNA]</scope>
    <source>
        <strain evidence="2">SIP3-4</strain>
    </source>
</reference>
<organism evidence="1 2">
    <name type="scientific">Methylovorus glucosotrophus (strain SIP3-4)</name>
    <dbReference type="NCBI Taxonomy" id="582744"/>
    <lineage>
        <taxon>Bacteria</taxon>
        <taxon>Pseudomonadati</taxon>
        <taxon>Pseudomonadota</taxon>
        <taxon>Betaproteobacteria</taxon>
        <taxon>Nitrosomonadales</taxon>
        <taxon>Methylophilaceae</taxon>
        <taxon>Methylovorus</taxon>
    </lineage>
</organism>
<dbReference type="AlphaFoldDB" id="C6XBM2"/>
<accession>C6XBM2</accession>
<reference evidence="1 2" key="2">
    <citation type="journal article" date="2011" name="J. Bacteriol.">
        <title>Genomes of three methylotrophs from a single niche uncover genetic and metabolic divergence of Methylophilaceae.</title>
        <authorList>
            <person name="Lapidus A."/>
            <person name="Clum A."/>
            <person name="Labutti K."/>
            <person name="Kaluzhnaya M.G."/>
            <person name="Lim S."/>
            <person name="Beck D.A."/>
            <person name="Glavina Del Rio T."/>
            <person name="Nolan M."/>
            <person name="Mavromatis K."/>
            <person name="Huntemann M."/>
            <person name="Lucas S."/>
            <person name="Lidstrom M.E."/>
            <person name="Ivanova N."/>
            <person name="Chistoserdova L."/>
        </authorList>
    </citation>
    <scope>NUCLEOTIDE SEQUENCE [LARGE SCALE GENOMIC DNA]</scope>
    <source>
        <strain evidence="1 2">SIP3-4</strain>
    </source>
</reference>
<dbReference type="EMBL" id="CP001674">
    <property type="protein sequence ID" value="ACT51992.1"/>
    <property type="molecule type" value="Genomic_DNA"/>
</dbReference>
<gene>
    <name evidence="1" type="ordered locus">Msip34_2755</name>
</gene>
<proteinExistence type="predicted"/>
<evidence type="ECO:0000313" key="2">
    <source>
        <dbReference type="Proteomes" id="UP000002743"/>
    </source>
</evidence>
<evidence type="ECO:0000313" key="1">
    <source>
        <dbReference type="EMBL" id="ACT51992.1"/>
    </source>
</evidence>
<sequence>MAFFQIKKQEPRLLFHAGNNVPVMSLLFGRLAIANVHGHFKAKTHFCYFWFDPHIDSPCNR</sequence>
<keyword evidence="2" id="KW-1185">Reference proteome</keyword>
<protein>
    <submittedName>
        <fullName evidence="1">Uncharacterized protein</fullName>
    </submittedName>
</protein>